<dbReference type="STRING" id="1548.CSCA_1250"/>
<dbReference type="AlphaFoldDB" id="A0A0E3M742"/>
<name>A0A0E3M742_CLOSL</name>
<protein>
    <submittedName>
        <fullName evidence="1">Uncharacterized protein</fullName>
    </submittedName>
</protein>
<accession>A0A0E3M742</accession>
<dbReference type="RefSeq" id="WP_029162799.1">
    <property type="nucleotide sequence ID" value="NZ_CP009933.1"/>
</dbReference>
<sequence>MKLIEFTNKEQQIQDLSYNLDKKSLTIRWRWPKDINIVYILKMDIFEDFQLDNINEKSVKMYTREEFKEFNGYVETIREINQYRYFIFPAIEQENEITLLKQNDGKNEILVTTGTPKICYEIKEVRSFGSFFSKEKKLQICIYSEVNLSKDVLCYVKKQGSYPLSKEDGICFEFIEDIYAGTNVMPEITVGKNEFLKLFIKNTEKYGNMYNLKKQ</sequence>
<keyword evidence="2" id="KW-1185">Reference proteome</keyword>
<evidence type="ECO:0000313" key="2">
    <source>
        <dbReference type="Proteomes" id="UP000033115"/>
    </source>
</evidence>
<reference evidence="1 2" key="1">
    <citation type="journal article" date="2015" name="J. Biotechnol.">
        <title>Complete genome sequence of a malodorant-producing acetogen, Clostridium scatologenes ATCC 25775(T).</title>
        <authorList>
            <person name="Zhu Z."/>
            <person name="Guo T."/>
            <person name="Zheng H."/>
            <person name="Song T."/>
            <person name="Ouyang P."/>
            <person name="Xie J."/>
        </authorList>
    </citation>
    <scope>NUCLEOTIDE SEQUENCE [LARGE SCALE GENOMIC DNA]</scope>
    <source>
        <strain evidence="1 2">ATCC 25775</strain>
    </source>
</reference>
<proteinExistence type="predicted"/>
<evidence type="ECO:0000313" key="1">
    <source>
        <dbReference type="EMBL" id="AKA68375.1"/>
    </source>
</evidence>
<dbReference type="Proteomes" id="UP000033115">
    <property type="component" value="Chromosome"/>
</dbReference>
<organism evidence="1 2">
    <name type="scientific">Clostridium scatologenes</name>
    <dbReference type="NCBI Taxonomy" id="1548"/>
    <lineage>
        <taxon>Bacteria</taxon>
        <taxon>Bacillati</taxon>
        <taxon>Bacillota</taxon>
        <taxon>Clostridia</taxon>
        <taxon>Eubacteriales</taxon>
        <taxon>Clostridiaceae</taxon>
        <taxon>Clostridium</taxon>
    </lineage>
</organism>
<dbReference type="HOGENOM" id="CLU_1281355_0_0_9"/>
<gene>
    <name evidence="1" type="ORF">CSCA_1250</name>
</gene>
<dbReference type="EMBL" id="CP009933">
    <property type="protein sequence ID" value="AKA68375.1"/>
    <property type="molecule type" value="Genomic_DNA"/>
</dbReference>
<dbReference type="KEGG" id="csq:CSCA_1250"/>